<dbReference type="PANTHER" id="PTHR43547:SF2">
    <property type="entry name" value="HYBRID SIGNAL TRANSDUCTION HISTIDINE KINASE C"/>
    <property type="match status" value="1"/>
</dbReference>
<dbReference type="SUPFAM" id="SSF47384">
    <property type="entry name" value="Homodimeric domain of signal transducing histidine kinase"/>
    <property type="match status" value="1"/>
</dbReference>
<dbReference type="EMBL" id="JPVP01000060">
    <property type="protein sequence ID" value="KGR81806.1"/>
    <property type="molecule type" value="Genomic_DNA"/>
</dbReference>
<keyword evidence="9" id="KW-0067">ATP-binding</keyword>
<keyword evidence="16" id="KW-1185">Reference proteome</keyword>
<dbReference type="CDD" id="cd06225">
    <property type="entry name" value="HAMP"/>
    <property type="match status" value="1"/>
</dbReference>
<comment type="caution">
    <text evidence="15">The sequence shown here is derived from an EMBL/GenBank/DDBJ whole genome shotgun (WGS) entry which is preliminary data.</text>
</comment>
<evidence type="ECO:0000256" key="10">
    <source>
        <dbReference type="ARBA" id="ARBA00023012"/>
    </source>
</evidence>
<dbReference type="SMART" id="SM00387">
    <property type="entry name" value="HATPase_c"/>
    <property type="match status" value="1"/>
</dbReference>
<dbReference type="PROSITE" id="PS50885">
    <property type="entry name" value="HAMP"/>
    <property type="match status" value="1"/>
</dbReference>
<dbReference type="InterPro" id="IPR005467">
    <property type="entry name" value="His_kinase_dom"/>
</dbReference>
<keyword evidence="12" id="KW-1133">Transmembrane helix</keyword>
<dbReference type="InterPro" id="IPR036097">
    <property type="entry name" value="HisK_dim/P_sf"/>
</dbReference>
<dbReference type="CDD" id="cd00075">
    <property type="entry name" value="HATPase"/>
    <property type="match status" value="1"/>
</dbReference>
<dbReference type="InterPro" id="IPR036890">
    <property type="entry name" value="HATPase_C_sf"/>
</dbReference>
<keyword evidence="7" id="KW-0547">Nucleotide-binding</keyword>
<evidence type="ECO:0000313" key="15">
    <source>
        <dbReference type="EMBL" id="KGR81806.1"/>
    </source>
</evidence>
<organism evidence="15 16">
    <name type="scientific">Lysinibacillus odysseyi 34hs-1 = NBRC 100172</name>
    <dbReference type="NCBI Taxonomy" id="1220589"/>
    <lineage>
        <taxon>Bacteria</taxon>
        <taxon>Bacillati</taxon>
        <taxon>Bacillota</taxon>
        <taxon>Bacilli</taxon>
        <taxon>Bacillales</taxon>
        <taxon>Bacillaceae</taxon>
        <taxon>Lysinibacillus</taxon>
    </lineage>
</organism>
<evidence type="ECO:0000313" key="16">
    <source>
        <dbReference type="Proteomes" id="UP000030437"/>
    </source>
</evidence>
<gene>
    <name evidence="15" type="ORF">CD32_20990</name>
</gene>
<dbReference type="STRING" id="1220589.CD32_20990"/>
<evidence type="ECO:0000259" key="13">
    <source>
        <dbReference type="PROSITE" id="PS50109"/>
    </source>
</evidence>
<dbReference type="Proteomes" id="UP000030437">
    <property type="component" value="Unassembled WGS sequence"/>
</dbReference>
<dbReference type="PROSITE" id="PS50109">
    <property type="entry name" value="HIS_KIN"/>
    <property type="match status" value="1"/>
</dbReference>
<evidence type="ECO:0000256" key="11">
    <source>
        <dbReference type="ARBA" id="ARBA00023136"/>
    </source>
</evidence>
<sequence>MSMNKSKISMLTYWTRNYVLTLAVGLVLLFVVSALWIRHTTTEHRVEMMELIAEEMVSRITNMAAGVGPEQVDPYIDRREADSMREINPIVYITNASGEVVTTNRPFPPGLSFDFKKLMADDSNTLRVKNDGKLYTIIKRSVTIEEKVVGYVFTVEANDKLTAVKQEYGLLALVIFSIGLLGWGAIYKLSKRLSKPILDVAAAAKLIEKGIYQISLPEELKEKEVDELVTSFKEMVIRLEQLEKTRTELLAGVTHELKTPVTSISGLLQAVRDDVVTGDEAKAFIKMAFDETTKMKTMVGDLLSFNSFAVDAVPVKMELFEVNELLEDILRPWKATHPHINLHVHVLPIREDIAVDRVRFQQILVNLLTNAEQAMDENGEIRVSLQFIGNTIAVDVQDFGCGIPVEEQPLIFERFYRGDQKKYKVRGLGLGLALSKMMAQSIGGDLSLLESSEKGTTFRLTIPQTV</sequence>
<dbReference type="Pfam" id="PF00512">
    <property type="entry name" value="HisKA"/>
    <property type="match status" value="1"/>
</dbReference>
<dbReference type="OrthoDB" id="9813151at2"/>
<evidence type="ECO:0000256" key="3">
    <source>
        <dbReference type="ARBA" id="ARBA00012438"/>
    </source>
</evidence>
<evidence type="ECO:0000256" key="9">
    <source>
        <dbReference type="ARBA" id="ARBA00022840"/>
    </source>
</evidence>
<dbReference type="GO" id="GO:0005886">
    <property type="term" value="C:plasma membrane"/>
    <property type="evidence" value="ECO:0007669"/>
    <property type="project" value="UniProtKB-SubCell"/>
</dbReference>
<evidence type="ECO:0000256" key="2">
    <source>
        <dbReference type="ARBA" id="ARBA00004651"/>
    </source>
</evidence>
<dbReference type="Gene3D" id="3.30.565.10">
    <property type="entry name" value="Histidine kinase-like ATPase, C-terminal domain"/>
    <property type="match status" value="1"/>
</dbReference>
<dbReference type="InterPro" id="IPR004358">
    <property type="entry name" value="Sig_transdc_His_kin-like_C"/>
</dbReference>
<dbReference type="InterPro" id="IPR003660">
    <property type="entry name" value="HAMP_dom"/>
</dbReference>
<dbReference type="InterPro" id="IPR003594">
    <property type="entry name" value="HATPase_dom"/>
</dbReference>
<evidence type="ECO:0000259" key="14">
    <source>
        <dbReference type="PROSITE" id="PS50885"/>
    </source>
</evidence>
<dbReference type="Gene3D" id="6.10.340.10">
    <property type="match status" value="1"/>
</dbReference>
<dbReference type="GO" id="GO:0005524">
    <property type="term" value="F:ATP binding"/>
    <property type="evidence" value="ECO:0007669"/>
    <property type="project" value="UniProtKB-KW"/>
</dbReference>
<feature type="domain" description="HAMP" evidence="14">
    <location>
        <begin position="191"/>
        <end position="244"/>
    </location>
</feature>
<dbReference type="PANTHER" id="PTHR43547">
    <property type="entry name" value="TWO-COMPONENT HISTIDINE KINASE"/>
    <property type="match status" value="1"/>
</dbReference>
<keyword evidence="4" id="KW-1003">Cell membrane</keyword>
<protein>
    <recommendedName>
        <fullName evidence="3">histidine kinase</fullName>
        <ecNumber evidence="3">2.7.13.3</ecNumber>
    </recommendedName>
</protein>
<proteinExistence type="predicted"/>
<dbReference type="AlphaFoldDB" id="A0A0A3IAN9"/>
<evidence type="ECO:0000256" key="4">
    <source>
        <dbReference type="ARBA" id="ARBA00022475"/>
    </source>
</evidence>
<keyword evidence="10" id="KW-0902">Two-component regulatory system</keyword>
<keyword evidence="8" id="KW-0418">Kinase</keyword>
<evidence type="ECO:0000256" key="12">
    <source>
        <dbReference type="SAM" id="Phobius"/>
    </source>
</evidence>
<evidence type="ECO:0000256" key="5">
    <source>
        <dbReference type="ARBA" id="ARBA00022553"/>
    </source>
</evidence>
<reference evidence="15 16" key="1">
    <citation type="submission" date="2014-02" db="EMBL/GenBank/DDBJ databases">
        <title>Draft genome sequence of Lysinibacillus odysseyi NBRC 100172.</title>
        <authorList>
            <person name="Zhang F."/>
            <person name="Wang G."/>
            <person name="Zhang L."/>
        </authorList>
    </citation>
    <scope>NUCLEOTIDE SEQUENCE [LARGE SCALE GENOMIC DNA]</scope>
    <source>
        <strain evidence="15 16">NBRC 100172</strain>
    </source>
</reference>
<dbReference type="GO" id="GO:0000155">
    <property type="term" value="F:phosphorelay sensor kinase activity"/>
    <property type="evidence" value="ECO:0007669"/>
    <property type="project" value="InterPro"/>
</dbReference>
<keyword evidence="11 12" id="KW-0472">Membrane</keyword>
<dbReference type="Pfam" id="PF02518">
    <property type="entry name" value="HATPase_c"/>
    <property type="match status" value="1"/>
</dbReference>
<dbReference type="InterPro" id="IPR003661">
    <property type="entry name" value="HisK_dim/P_dom"/>
</dbReference>
<dbReference type="SMART" id="SM00304">
    <property type="entry name" value="HAMP"/>
    <property type="match status" value="1"/>
</dbReference>
<evidence type="ECO:0000256" key="1">
    <source>
        <dbReference type="ARBA" id="ARBA00000085"/>
    </source>
</evidence>
<dbReference type="RefSeq" id="WP_036158717.1">
    <property type="nucleotide sequence ID" value="NZ_AVCX01000001.1"/>
</dbReference>
<dbReference type="PRINTS" id="PR00344">
    <property type="entry name" value="BCTRLSENSOR"/>
</dbReference>
<evidence type="ECO:0000256" key="6">
    <source>
        <dbReference type="ARBA" id="ARBA00022679"/>
    </source>
</evidence>
<evidence type="ECO:0000256" key="8">
    <source>
        <dbReference type="ARBA" id="ARBA00022777"/>
    </source>
</evidence>
<name>A0A0A3IAN9_9BACI</name>
<comment type="catalytic activity">
    <reaction evidence="1">
        <text>ATP + protein L-histidine = ADP + protein N-phospho-L-histidine.</text>
        <dbReference type="EC" id="2.7.13.3"/>
    </reaction>
</comment>
<dbReference type="SUPFAM" id="SSF55874">
    <property type="entry name" value="ATPase domain of HSP90 chaperone/DNA topoisomerase II/histidine kinase"/>
    <property type="match status" value="1"/>
</dbReference>
<dbReference type="EC" id="2.7.13.3" evidence="3"/>
<dbReference type="SMART" id="SM00388">
    <property type="entry name" value="HisKA"/>
    <property type="match status" value="1"/>
</dbReference>
<dbReference type="CDD" id="cd00082">
    <property type="entry name" value="HisKA"/>
    <property type="match status" value="1"/>
</dbReference>
<feature type="domain" description="Histidine kinase" evidence="13">
    <location>
        <begin position="252"/>
        <end position="466"/>
    </location>
</feature>
<keyword evidence="5" id="KW-0597">Phosphoprotein</keyword>
<dbReference type="eggNOG" id="COG2205">
    <property type="taxonomic scope" value="Bacteria"/>
</dbReference>
<accession>A0A0A3IAN9</accession>
<evidence type="ECO:0000256" key="7">
    <source>
        <dbReference type="ARBA" id="ARBA00022741"/>
    </source>
</evidence>
<keyword evidence="6" id="KW-0808">Transferase</keyword>
<comment type="subcellular location">
    <subcellularLocation>
        <location evidence="2">Cell membrane</location>
        <topology evidence="2">Multi-pass membrane protein</topology>
    </subcellularLocation>
</comment>
<keyword evidence="12" id="KW-0812">Transmembrane</keyword>
<dbReference type="Gene3D" id="1.10.287.130">
    <property type="match status" value="1"/>
</dbReference>
<feature type="transmembrane region" description="Helical" evidence="12">
    <location>
        <begin position="168"/>
        <end position="187"/>
    </location>
</feature>